<proteinExistence type="predicted"/>
<organism evidence="1 2">
    <name type="scientific">Roridomyces roridus</name>
    <dbReference type="NCBI Taxonomy" id="1738132"/>
    <lineage>
        <taxon>Eukaryota</taxon>
        <taxon>Fungi</taxon>
        <taxon>Dikarya</taxon>
        <taxon>Basidiomycota</taxon>
        <taxon>Agaricomycotina</taxon>
        <taxon>Agaricomycetes</taxon>
        <taxon>Agaricomycetidae</taxon>
        <taxon>Agaricales</taxon>
        <taxon>Marasmiineae</taxon>
        <taxon>Mycenaceae</taxon>
        <taxon>Roridomyces</taxon>
    </lineage>
</organism>
<name>A0AAD7FTU3_9AGAR</name>
<dbReference type="Proteomes" id="UP001221142">
    <property type="component" value="Unassembled WGS sequence"/>
</dbReference>
<reference evidence="1" key="1">
    <citation type="submission" date="2023-03" db="EMBL/GenBank/DDBJ databases">
        <title>Massive genome expansion in bonnet fungi (Mycena s.s.) driven by repeated elements and novel gene families across ecological guilds.</title>
        <authorList>
            <consortium name="Lawrence Berkeley National Laboratory"/>
            <person name="Harder C.B."/>
            <person name="Miyauchi S."/>
            <person name="Viragh M."/>
            <person name="Kuo A."/>
            <person name="Thoen E."/>
            <person name="Andreopoulos B."/>
            <person name="Lu D."/>
            <person name="Skrede I."/>
            <person name="Drula E."/>
            <person name="Henrissat B."/>
            <person name="Morin E."/>
            <person name="Kohler A."/>
            <person name="Barry K."/>
            <person name="LaButti K."/>
            <person name="Morin E."/>
            <person name="Salamov A."/>
            <person name="Lipzen A."/>
            <person name="Mereny Z."/>
            <person name="Hegedus B."/>
            <person name="Baldrian P."/>
            <person name="Stursova M."/>
            <person name="Weitz H."/>
            <person name="Taylor A."/>
            <person name="Grigoriev I.V."/>
            <person name="Nagy L.G."/>
            <person name="Martin F."/>
            <person name="Kauserud H."/>
        </authorList>
    </citation>
    <scope>NUCLEOTIDE SEQUENCE</scope>
    <source>
        <strain evidence="1">9284</strain>
    </source>
</reference>
<dbReference type="AlphaFoldDB" id="A0AAD7FTU3"/>
<keyword evidence="2" id="KW-1185">Reference proteome</keyword>
<dbReference type="EMBL" id="JARKIF010000004">
    <property type="protein sequence ID" value="KAJ7642213.1"/>
    <property type="molecule type" value="Genomic_DNA"/>
</dbReference>
<evidence type="ECO:0000313" key="2">
    <source>
        <dbReference type="Proteomes" id="UP001221142"/>
    </source>
</evidence>
<sequence length="199" mass="22069">MSQANHTFKRLQEISGGDAHLLIDKLYIVATIATPASNKGHSRGYLFLPPAVDFLTNANFFRWPECPWFWTLDPTGRDRLSAEDARGQGFPAVHMHMTFRGKSWDTSVYKALRTFHNFQGFGPDSQELGIHLGQPLFELSGEREQSFAHVCEVQVQADDELSGDPSQGMALNESAHLGEASHASAVPETGMFNLLLLLP</sequence>
<comment type="caution">
    <text evidence="1">The sequence shown here is derived from an EMBL/GenBank/DDBJ whole genome shotgun (WGS) entry which is preliminary data.</text>
</comment>
<protein>
    <submittedName>
        <fullName evidence="1">Uncharacterized protein</fullName>
    </submittedName>
</protein>
<evidence type="ECO:0000313" key="1">
    <source>
        <dbReference type="EMBL" id="KAJ7642213.1"/>
    </source>
</evidence>
<accession>A0AAD7FTU3</accession>
<gene>
    <name evidence="1" type="ORF">FB45DRAFT_902041</name>
</gene>